<organism evidence="1 2">
    <name type="scientific">Paenibacillus rhizoplanae</name>
    <dbReference type="NCBI Taxonomy" id="1917181"/>
    <lineage>
        <taxon>Bacteria</taxon>
        <taxon>Bacillati</taxon>
        <taxon>Bacillota</taxon>
        <taxon>Bacilli</taxon>
        <taxon>Bacillales</taxon>
        <taxon>Paenibacillaceae</taxon>
        <taxon>Paenibacillus</taxon>
    </lineage>
</organism>
<proteinExistence type="predicted"/>
<reference evidence="2" key="1">
    <citation type="journal article" date="2019" name="Int. J. Syst. Evol. Microbiol.">
        <title>The Global Catalogue of Microorganisms (GCM) 10K type strain sequencing project: providing services to taxonomists for standard genome sequencing and annotation.</title>
        <authorList>
            <consortium name="The Broad Institute Genomics Platform"/>
            <consortium name="The Broad Institute Genome Sequencing Center for Infectious Disease"/>
            <person name="Wu L."/>
            <person name="Ma J."/>
        </authorList>
    </citation>
    <scope>NUCLEOTIDE SEQUENCE [LARGE SCALE GENOMIC DNA]</scope>
    <source>
        <strain evidence="2">CCM 8725</strain>
    </source>
</reference>
<keyword evidence="2" id="KW-1185">Reference proteome</keyword>
<protein>
    <submittedName>
        <fullName evidence="1">Uncharacterized protein</fullName>
    </submittedName>
</protein>
<gene>
    <name evidence="1" type="ORF">ACFSX3_13185</name>
</gene>
<accession>A0ABW5F7I9</accession>
<dbReference type="EMBL" id="JBHUKY010000022">
    <property type="protein sequence ID" value="MFD2410835.1"/>
    <property type="molecule type" value="Genomic_DNA"/>
</dbReference>
<dbReference type="RefSeq" id="WP_209992236.1">
    <property type="nucleotide sequence ID" value="NZ_JBHSVQ010000001.1"/>
</dbReference>
<name>A0ABW5F7I9_9BACL</name>
<evidence type="ECO:0000313" key="2">
    <source>
        <dbReference type="Proteomes" id="UP001597448"/>
    </source>
</evidence>
<sequence length="174" mass="20128">MSEVTPIAANFNIVLYSRDIIDYDKLLRILQDQGFKPTINHIESIRNWEYEDARTHTIQGMLADPFAALLEEGRIIWIQGEAKLNRFVVFLSKSEEVYETSISIDTQHIDYLDDTLNERNQPFYDELSAVLLSSELVNDFLIAALGVEVVVEYDADRNKMMRNSHNVLKWVFGP</sequence>
<dbReference type="Proteomes" id="UP001597448">
    <property type="component" value="Unassembled WGS sequence"/>
</dbReference>
<evidence type="ECO:0000313" key="1">
    <source>
        <dbReference type="EMBL" id="MFD2410835.1"/>
    </source>
</evidence>
<comment type="caution">
    <text evidence="1">The sequence shown here is derived from an EMBL/GenBank/DDBJ whole genome shotgun (WGS) entry which is preliminary data.</text>
</comment>